<sequence>MAILGPCNFEQWSDDGDIVLSKLIYHVRGKMFDPPRYALALNKPNTRWIIGEIGFRTWKPFGLEVGTLPLDHCGPHILIKDFPQMDSY</sequence>
<name>A0A4Y2FM94_ARAVE</name>
<proteinExistence type="predicted"/>
<reference evidence="1 2" key="1">
    <citation type="journal article" date="2019" name="Sci. Rep.">
        <title>Orb-weaving spider Araneus ventricosus genome elucidates the spidroin gene catalogue.</title>
        <authorList>
            <person name="Kono N."/>
            <person name="Nakamura H."/>
            <person name="Ohtoshi R."/>
            <person name="Moran D.A.P."/>
            <person name="Shinohara A."/>
            <person name="Yoshida Y."/>
            <person name="Fujiwara M."/>
            <person name="Mori M."/>
            <person name="Tomita M."/>
            <person name="Arakawa K."/>
        </authorList>
    </citation>
    <scope>NUCLEOTIDE SEQUENCE [LARGE SCALE GENOMIC DNA]</scope>
</reference>
<dbReference type="Proteomes" id="UP000499080">
    <property type="component" value="Unassembled WGS sequence"/>
</dbReference>
<comment type="caution">
    <text evidence="1">The sequence shown here is derived from an EMBL/GenBank/DDBJ whole genome shotgun (WGS) entry which is preliminary data.</text>
</comment>
<organism evidence="1 2">
    <name type="scientific">Araneus ventricosus</name>
    <name type="common">Orbweaver spider</name>
    <name type="synonym">Epeira ventricosa</name>
    <dbReference type="NCBI Taxonomy" id="182803"/>
    <lineage>
        <taxon>Eukaryota</taxon>
        <taxon>Metazoa</taxon>
        <taxon>Ecdysozoa</taxon>
        <taxon>Arthropoda</taxon>
        <taxon>Chelicerata</taxon>
        <taxon>Arachnida</taxon>
        <taxon>Araneae</taxon>
        <taxon>Araneomorphae</taxon>
        <taxon>Entelegynae</taxon>
        <taxon>Araneoidea</taxon>
        <taxon>Araneidae</taxon>
        <taxon>Araneus</taxon>
    </lineage>
</organism>
<protein>
    <submittedName>
        <fullName evidence="1">Uncharacterized protein</fullName>
    </submittedName>
</protein>
<accession>A0A4Y2FM94</accession>
<gene>
    <name evidence="1" type="ORF">AVEN_265721_1</name>
</gene>
<dbReference type="EMBL" id="BGPR01000965">
    <property type="protein sequence ID" value="GBM41499.1"/>
    <property type="molecule type" value="Genomic_DNA"/>
</dbReference>
<evidence type="ECO:0000313" key="1">
    <source>
        <dbReference type="EMBL" id="GBM41499.1"/>
    </source>
</evidence>
<evidence type="ECO:0000313" key="2">
    <source>
        <dbReference type="Proteomes" id="UP000499080"/>
    </source>
</evidence>
<dbReference type="AlphaFoldDB" id="A0A4Y2FM94"/>
<keyword evidence="2" id="KW-1185">Reference proteome</keyword>